<evidence type="ECO:0000259" key="2">
    <source>
        <dbReference type="PROSITE" id="PS50164"/>
    </source>
</evidence>
<dbReference type="PROSITE" id="PS50164">
    <property type="entry name" value="GIY_YIG"/>
    <property type="match status" value="1"/>
</dbReference>
<gene>
    <name evidence="3" type="ORF">A2538_03455</name>
</gene>
<dbReference type="PANTHER" id="PTHR34477">
    <property type="entry name" value="UPF0213 PROTEIN YHBQ"/>
    <property type="match status" value="1"/>
</dbReference>
<evidence type="ECO:0000313" key="4">
    <source>
        <dbReference type="Proteomes" id="UP000178254"/>
    </source>
</evidence>
<dbReference type="CDD" id="cd10456">
    <property type="entry name" value="GIY-YIG_UPF0213"/>
    <property type="match status" value="1"/>
</dbReference>
<dbReference type="Gene3D" id="3.40.1440.10">
    <property type="entry name" value="GIY-YIG endonuclease"/>
    <property type="match status" value="1"/>
</dbReference>
<dbReference type="SMART" id="SM00465">
    <property type="entry name" value="GIYc"/>
    <property type="match status" value="1"/>
</dbReference>
<dbReference type="Proteomes" id="UP000178254">
    <property type="component" value="Unassembled WGS sequence"/>
</dbReference>
<comment type="caution">
    <text evidence="3">The sequence shown here is derived from an EMBL/GenBank/DDBJ whole genome shotgun (WGS) entry which is preliminary data.</text>
</comment>
<dbReference type="SUPFAM" id="SSF82771">
    <property type="entry name" value="GIY-YIG endonuclease"/>
    <property type="match status" value="1"/>
</dbReference>
<sequence>MCHIYILQLNDKSYYIGSTSNLENRINEHRNKKVKSTKNKLPFELKYTEQYNSRGEAQSREYQIKNWKSRKAIERLINKNDKI</sequence>
<evidence type="ECO:0000313" key="3">
    <source>
        <dbReference type="EMBL" id="OGH95140.1"/>
    </source>
</evidence>
<reference evidence="3 4" key="1">
    <citation type="journal article" date="2016" name="Nat. Commun.">
        <title>Thousands of microbial genomes shed light on interconnected biogeochemical processes in an aquifer system.</title>
        <authorList>
            <person name="Anantharaman K."/>
            <person name="Brown C.T."/>
            <person name="Hug L.A."/>
            <person name="Sharon I."/>
            <person name="Castelle C.J."/>
            <person name="Probst A.J."/>
            <person name="Thomas B.C."/>
            <person name="Singh A."/>
            <person name="Wilkins M.J."/>
            <person name="Karaoz U."/>
            <person name="Brodie E.L."/>
            <person name="Williams K.H."/>
            <person name="Hubbard S.S."/>
            <person name="Banfield J.F."/>
        </authorList>
    </citation>
    <scope>NUCLEOTIDE SEQUENCE [LARGE SCALE GENOMIC DNA]</scope>
</reference>
<feature type="domain" description="GIY-YIG" evidence="2">
    <location>
        <begin position="1"/>
        <end position="75"/>
    </location>
</feature>
<dbReference type="AlphaFoldDB" id="A0A1F6PGE5"/>
<comment type="similarity">
    <text evidence="1">Belongs to the UPF0213 family.</text>
</comment>
<accession>A0A1F6PGE5</accession>
<dbReference type="InterPro" id="IPR035901">
    <property type="entry name" value="GIY-YIG_endonuc_sf"/>
</dbReference>
<dbReference type="PANTHER" id="PTHR34477:SF1">
    <property type="entry name" value="UPF0213 PROTEIN YHBQ"/>
    <property type="match status" value="1"/>
</dbReference>
<protein>
    <recommendedName>
        <fullName evidence="2">GIY-YIG domain-containing protein</fullName>
    </recommendedName>
</protein>
<organism evidence="3 4">
    <name type="scientific">Candidatus Magasanikbacteria bacterium RIFOXYD2_FULL_41_14</name>
    <dbReference type="NCBI Taxonomy" id="1798709"/>
    <lineage>
        <taxon>Bacteria</taxon>
        <taxon>Candidatus Magasanikiibacteriota</taxon>
    </lineage>
</organism>
<proteinExistence type="inferred from homology"/>
<dbReference type="InterPro" id="IPR050190">
    <property type="entry name" value="UPF0213_domain"/>
</dbReference>
<evidence type="ECO:0000256" key="1">
    <source>
        <dbReference type="ARBA" id="ARBA00007435"/>
    </source>
</evidence>
<dbReference type="EMBL" id="MFRE01000003">
    <property type="protein sequence ID" value="OGH95140.1"/>
    <property type="molecule type" value="Genomic_DNA"/>
</dbReference>
<dbReference type="Pfam" id="PF01541">
    <property type="entry name" value="GIY-YIG"/>
    <property type="match status" value="1"/>
</dbReference>
<name>A0A1F6PGE5_9BACT</name>
<dbReference type="InterPro" id="IPR000305">
    <property type="entry name" value="GIY-YIG_endonuc"/>
</dbReference>